<proteinExistence type="predicted"/>
<dbReference type="InterPro" id="IPR043777">
    <property type="entry name" value="DUF5719"/>
</dbReference>
<name>A0ABN3JA03_9ACTN</name>
<reference evidence="3 4" key="1">
    <citation type="journal article" date="2019" name="Int. J. Syst. Evol. Microbiol.">
        <title>The Global Catalogue of Microorganisms (GCM) 10K type strain sequencing project: providing services to taxonomists for standard genome sequencing and annotation.</title>
        <authorList>
            <consortium name="The Broad Institute Genomics Platform"/>
            <consortium name="The Broad Institute Genome Sequencing Center for Infectious Disease"/>
            <person name="Wu L."/>
            <person name="Ma J."/>
        </authorList>
    </citation>
    <scope>NUCLEOTIDE SEQUENCE [LARGE SCALE GENOMIC DNA]</scope>
    <source>
        <strain evidence="3 4">JCM 3325</strain>
    </source>
</reference>
<feature type="transmembrane region" description="Helical" evidence="2">
    <location>
        <begin position="12"/>
        <end position="31"/>
    </location>
</feature>
<dbReference type="EMBL" id="BAAARW010000012">
    <property type="protein sequence ID" value="GAA2424189.1"/>
    <property type="molecule type" value="Genomic_DNA"/>
</dbReference>
<gene>
    <name evidence="3" type="ORF">GCM10010191_40550</name>
</gene>
<evidence type="ECO:0000256" key="2">
    <source>
        <dbReference type="SAM" id="Phobius"/>
    </source>
</evidence>
<evidence type="ECO:0000313" key="4">
    <source>
        <dbReference type="Proteomes" id="UP001501231"/>
    </source>
</evidence>
<dbReference type="RefSeq" id="WP_344590644.1">
    <property type="nucleotide sequence ID" value="NZ_BAAARW010000012.1"/>
</dbReference>
<dbReference type="Pfam" id="PF18986">
    <property type="entry name" value="DUF5719"/>
    <property type="match status" value="1"/>
</dbReference>
<comment type="caution">
    <text evidence="3">The sequence shown here is derived from an EMBL/GenBank/DDBJ whole genome shotgun (WGS) entry which is preliminary data.</text>
</comment>
<keyword evidence="4" id="KW-1185">Reference proteome</keyword>
<organism evidence="3 4">
    <name type="scientific">Actinomadura vinacea</name>
    <dbReference type="NCBI Taxonomy" id="115336"/>
    <lineage>
        <taxon>Bacteria</taxon>
        <taxon>Bacillati</taxon>
        <taxon>Actinomycetota</taxon>
        <taxon>Actinomycetes</taxon>
        <taxon>Streptosporangiales</taxon>
        <taxon>Thermomonosporaceae</taxon>
        <taxon>Actinomadura</taxon>
    </lineage>
</organism>
<accession>A0ABN3JA03</accession>
<protein>
    <submittedName>
        <fullName evidence="3">DUF5719 family protein</fullName>
    </submittedName>
</protein>
<evidence type="ECO:0000313" key="3">
    <source>
        <dbReference type="EMBL" id="GAA2424189.1"/>
    </source>
</evidence>
<evidence type="ECO:0000256" key="1">
    <source>
        <dbReference type="SAM" id="MobiDB-lite"/>
    </source>
</evidence>
<keyword evidence="2" id="KW-1133">Transmembrane helix</keyword>
<sequence length="483" mass="49114">MNLDRIVRLLGLRYATAALVLLALAALYGAASLTRPDDRATAKEAGRTDPVRSAVAVCPGREGGRLTVQSAGSGRKGGRADVLQAPEGTGIGSLTTPGTGWTKDLDTAKDSYTVWARGALASGLEAEQTTHWPEGKDRGLAGVRCARPGTDLWFLGPGPVAAESIDLHLTNVDAQPATVDVTALSGEGPLDTSDGRGTPIPPYGTKVVALGKSPEGLGEIVRTAADLGLRVRSTTGRVAASIRVRIADGKGIEWLPLAPRPAASLLVPGVPGGEGRRRLLVAVPGEEDAGVKIQVITPDGAFAPQGQDTLDAPAGTVTTLDLDRALSGKPAAVRLVADRPILAGYAAERGRDVAYGTATPALASGGVGIVSDNRFDSTLSLTAPGGAANVRVTPIGPQGPGTPQDVSVPSDRTMEVKLKAPSGGEQGYGALIQPRPGSGPVHAARIQSTGKDADLLFTALPVAPAVTAQRLPGVGDSQSALIP</sequence>
<dbReference type="Proteomes" id="UP001501231">
    <property type="component" value="Unassembled WGS sequence"/>
</dbReference>
<keyword evidence="2" id="KW-0472">Membrane</keyword>
<keyword evidence="2" id="KW-0812">Transmembrane</keyword>
<feature type="region of interest" description="Disordered" evidence="1">
    <location>
        <begin position="69"/>
        <end position="98"/>
    </location>
</feature>